<dbReference type="RefSeq" id="WP_154724768.1">
    <property type="nucleotide sequence ID" value="NZ_CBTK010000070.1"/>
</dbReference>
<dbReference type="EMBL" id="CBTK010000070">
    <property type="protein sequence ID" value="CDH44339.1"/>
    <property type="molecule type" value="Genomic_DNA"/>
</dbReference>
<dbReference type="PANTHER" id="PTHR39431:SF1">
    <property type="entry name" value="FRPA_C-RELATED PROTEIN"/>
    <property type="match status" value="1"/>
</dbReference>
<dbReference type="SUPFAM" id="SSF69318">
    <property type="entry name" value="Integrin alpha N-terminal domain"/>
    <property type="match status" value="1"/>
</dbReference>
<evidence type="ECO:0000313" key="2">
    <source>
        <dbReference type="EMBL" id="CDH44339.1"/>
    </source>
</evidence>
<keyword evidence="1" id="KW-0472">Membrane</keyword>
<keyword evidence="3" id="KW-1185">Reference proteome</keyword>
<evidence type="ECO:0008006" key="4">
    <source>
        <dbReference type="Google" id="ProtNLM"/>
    </source>
</evidence>
<name>A0A7U7J391_9GAMM</name>
<organism evidence="2 3">
    <name type="scientific">Candidatus Contendobacter odensis Run_B_J11</name>
    <dbReference type="NCBI Taxonomy" id="1400861"/>
    <lineage>
        <taxon>Bacteria</taxon>
        <taxon>Pseudomonadati</taxon>
        <taxon>Pseudomonadota</taxon>
        <taxon>Gammaproteobacteria</taxon>
        <taxon>Candidatus Competibacteraceae</taxon>
        <taxon>Candidatus Contendibacter</taxon>
    </lineage>
</organism>
<evidence type="ECO:0000313" key="3">
    <source>
        <dbReference type="Proteomes" id="UP000019184"/>
    </source>
</evidence>
<proteinExistence type="predicted"/>
<keyword evidence="1" id="KW-1133">Transmembrane helix</keyword>
<gene>
    <name evidence="2" type="ORF">BN874_1610013</name>
</gene>
<dbReference type="InterPro" id="IPR028994">
    <property type="entry name" value="Integrin_alpha_N"/>
</dbReference>
<dbReference type="InterPro" id="IPR037925">
    <property type="entry name" value="FlgE/F/G-like"/>
</dbReference>
<dbReference type="Proteomes" id="UP000019184">
    <property type="component" value="Unassembled WGS sequence"/>
</dbReference>
<dbReference type="Gene3D" id="2.60.98.20">
    <property type="entry name" value="Flagellar hook protein FlgE"/>
    <property type="match status" value="1"/>
</dbReference>
<dbReference type="InterPro" id="IPR037058">
    <property type="entry name" value="Falgellar_hook_FlgE_sf"/>
</dbReference>
<feature type="transmembrane region" description="Helical" evidence="1">
    <location>
        <begin position="20"/>
        <end position="43"/>
    </location>
</feature>
<dbReference type="PANTHER" id="PTHR39431">
    <property type="entry name" value="FRPA/C-RELATED PROTEIN"/>
    <property type="match status" value="1"/>
</dbReference>
<evidence type="ECO:0000256" key="1">
    <source>
        <dbReference type="SAM" id="Phobius"/>
    </source>
</evidence>
<dbReference type="OrthoDB" id="9815414at2"/>
<comment type="caution">
    <text evidence="2">The sequence shown here is derived from an EMBL/GenBank/DDBJ whole genome shotgun (WGS) entry which is preliminary data.</text>
</comment>
<reference evidence="2 3" key="1">
    <citation type="journal article" date="2014" name="ISME J.">
        <title>Candidatus Competibacter-lineage genomes retrieved from metagenomes reveal functional metabolic diversity.</title>
        <authorList>
            <person name="McIlroy S.J."/>
            <person name="Albertsen M."/>
            <person name="Andresen E.K."/>
            <person name="Saunders A.M."/>
            <person name="Kristiansen R."/>
            <person name="Stokholm-Bjerregaard M."/>
            <person name="Nielsen K.L."/>
            <person name="Nielsen P.H."/>
        </authorList>
    </citation>
    <scope>NUCLEOTIDE SEQUENCE [LARGE SCALE GENOMIC DNA]</scope>
    <source>
        <strain evidence="2 3">Run_B_J11</strain>
    </source>
</reference>
<accession>A0A7U7J391</accession>
<keyword evidence="1" id="KW-0812">Transmembrane</keyword>
<sequence>MSLIKINSSNRKRAALNQVLKAIGCSFFRLYSFTVLLTAVVAMCDTPLAVACTTTLVTAVGNIDSRLPVLPDRPPNVSAPVEEQVGAAQFSTISAVYDSLGNAHSFYFLMYHVSNSDAPWEPRVIFDGGEFAGGTPGKPSAIMFEPLALPTLDGSVGSAPVGIGFAPTWNNKSSVVSFVIQTDLRQSAAITKIDLVQDGRASGCEQYGTNDFDGDGKDDIAVWRPSIGFWAIKKSSTRNNDIIWKQWGLPGDLPMPGDYTGDSRADLVVWRSSEGNWYICRSDDNFDCSKGKVYQFGLPGDRPIKGDFDGDHILDYAVYRPSNNSLYYRKSSSGTGQGEIIVQQWGLPGDIPLFGGVDH</sequence>
<dbReference type="AlphaFoldDB" id="A0A7U7J391"/>
<dbReference type="SUPFAM" id="SSF117143">
    <property type="entry name" value="Flagellar hook protein flgE"/>
    <property type="match status" value="1"/>
</dbReference>
<protein>
    <recommendedName>
        <fullName evidence="4">VCBS repeat-containing protein</fullName>
    </recommendedName>
</protein>